<gene>
    <name evidence="7" type="ORF">LVJ94_50695</name>
</gene>
<dbReference type="RefSeq" id="WP_394834795.1">
    <property type="nucleotide sequence ID" value="NZ_CP089929.1"/>
</dbReference>
<keyword evidence="2" id="KW-0813">Transport</keyword>
<dbReference type="PANTHER" id="PTHR42711">
    <property type="entry name" value="ABC TRANSPORTER ATP-BINDING PROTEIN"/>
    <property type="match status" value="1"/>
</dbReference>
<dbReference type="SMART" id="SM00382">
    <property type="entry name" value="AAA"/>
    <property type="match status" value="1"/>
</dbReference>
<dbReference type="GO" id="GO:0005524">
    <property type="term" value="F:ATP binding"/>
    <property type="evidence" value="ECO:0007669"/>
    <property type="project" value="UniProtKB-KW"/>
</dbReference>
<keyword evidence="4" id="KW-0547">Nucleotide-binding</keyword>
<evidence type="ECO:0000256" key="4">
    <source>
        <dbReference type="ARBA" id="ARBA00022741"/>
    </source>
</evidence>
<keyword evidence="3" id="KW-0536">Nodulation</keyword>
<evidence type="ECO:0000256" key="1">
    <source>
        <dbReference type="ARBA" id="ARBA00005417"/>
    </source>
</evidence>
<evidence type="ECO:0000259" key="6">
    <source>
        <dbReference type="PROSITE" id="PS50893"/>
    </source>
</evidence>
<dbReference type="PANTHER" id="PTHR42711:SF5">
    <property type="entry name" value="ABC TRANSPORTER ATP-BINDING PROTEIN NATA"/>
    <property type="match status" value="1"/>
</dbReference>
<evidence type="ECO:0000256" key="5">
    <source>
        <dbReference type="ARBA" id="ARBA00022840"/>
    </source>
</evidence>
<dbReference type="Proteomes" id="UP001374803">
    <property type="component" value="Chromosome"/>
</dbReference>
<feature type="domain" description="ABC transporter" evidence="6">
    <location>
        <begin position="2"/>
        <end position="214"/>
    </location>
</feature>
<comment type="similarity">
    <text evidence="1">Belongs to the ABC transporter superfamily.</text>
</comment>
<evidence type="ECO:0000256" key="3">
    <source>
        <dbReference type="ARBA" id="ARBA00022458"/>
    </source>
</evidence>
<dbReference type="InterPro" id="IPR017871">
    <property type="entry name" value="ABC_transporter-like_CS"/>
</dbReference>
<proteinExistence type="inferred from homology"/>
<dbReference type="Gene3D" id="3.40.50.300">
    <property type="entry name" value="P-loop containing nucleotide triphosphate hydrolases"/>
    <property type="match status" value="1"/>
</dbReference>
<evidence type="ECO:0000256" key="2">
    <source>
        <dbReference type="ARBA" id="ARBA00022448"/>
    </source>
</evidence>
<keyword evidence="5 7" id="KW-0067">ATP-binding</keyword>
<sequence>MLEVDTLTKYLGGRRILDAVSFSCAPSQVLAIVGPNGTGKSTLLRIVAGVILPDRGQVRVRGVSVSGDDPAGRRGIGYVPDATEVLPELLVCEFVNLVAALKGVRDEGPRARRQQLGLDETWNQRLGTLSFGQRKRAFLLAALLGDPDVLVLDEPSNGIDPEGIGLVGTILRDHAHEGGAVLLSTNDMPFLTSLSATSMILENGTLGAISRNAR</sequence>
<keyword evidence="8" id="KW-1185">Reference proteome</keyword>
<organism evidence="7 8">
    <name type="scientific">Pendulispora rubella</name>
    <dbReference type="NCBI Taxonomy" id="2741070"/>
    <lineage>
        <taxon>Bacteria</taxon>
        <taxon>Pseudomonadati</taxon>
        <taxon>Myxococcota</taxon>
        <taxon>Myxococcia</taxon>
        <taxon>Myxococcales</taxon>
        <taxon>Sorangiineae</taxon>
        <taxon>Pendulisporaceae</taxon>
        <taxon>Pendulispora</taxon>
    </lineage>
</organism>
<evidence type="ECO:0000313" key="7">
    <source>
        <dbReference type="EMBL" id="WXB05153.1"/>
    </source>
</evidence>
<accession>A0ABZ2L2H0</accession>
<dbReference type="CDD" id="cd03230">
    <property type="entry name" value="ABC_DR_subfamily_A"/>
    <property type="match status" value="1"/>
</dbReference>
<dbReference type="InterPro" id="IPR003439">
    <property type="entry name" value="ABC_transporter-like_ATP-bd"/>
</dbReference>
<name>A0ABZ2L2H0_9BACT</name>
<dbReference type="PROSITE" id="PS00211">
    <property type="entry name" value="ABC_TRANSPORTER_1"/>
    <property type="match status" value="1"/>
</dbReference>
<reference evidence="7" key="1">
    <citation type="submission" date="2021-12" db="EMBL/GenBank/DDBJ databases">
        <title>Discovery of the Pendulisporaceae a myxobacterial family with distinct sporulation behavior and unique specialized metabolism.</title>
        <authorList>
            <person name="Garcia R."/>
            <person name="Popoff A."/>
            <person name="Bader C.D."/>
            <person name="Loehr J."/>
            <person name="Walesch S."/>
            <person name="Walt C."/>
            <person name="Boldt J."/>
            <person name="Bunk B."/>
            <person name="Haeckl F.J.F.P.J."/>
            <person name="Gunesch A.P."/>
            <person name="Birkelbach J."/>
            <person name="Nuebel U."/>
            <person name="Pietschmann T."/>
            <person name="Bach T."/>
            <person name="Mueller R."/>
        </authorList>
    </citation>
    <scope>NUCLEOTIDE SEQUENCE</scope>
    <source>
        <strain evidence="7">MSr11367</strain>
    </source>
</reference>
<dbReference type="PROSITE" id="PS50893">
    <property type="entry name" value="ABC_TRANSPORTER_2"/>
    <property type="match status" value="1"/>
</dbReference>
<dbReference type="EMBL" id="CP089983">
    <property type="protein sequence ID" value="WXB05153.1"/>
    <property type="molecule type" value="Genomic_DNA"/>
</dbReference>
<dbReference type="Pfam" id="PF00005">
    <property type="entry name" value="ABC_tran"/>
    <property type="match status" value="1"/>
</dbReference>
<dbReference type="InterPro" id="IPR027417">
    <property type="entry name" value="P-loop_NTPase"/>
</dbReference>
<evidence type="ECO:0000313" key="8">
    <source>
        <dbReference type="Proteomes" id="UP001374803"/>
    </source>
</evidence>
<dbReference type="SUPFAM" id="SSF52540">
    <property type="entry name" value="P-loop containing nucleoside triphosphate hydrolases"/>
    <property type="match status" value="1"/>
</dbReference>
<protein>
    <submittedName>
        <fullName evidence="7">ABC transporter ATP-binding protein</fullName>
    </submittedName>
</protein>
<dbReference type="InterPro" id="IPR050763">
    <property type="entry name" value="ABC_transporter_ATP-binding"/>
</dbReference>
<dbReference type="InterPro" id="IPR003593">
    <property type="entry name" value="AAA+_ATPase"/>
</dbReference>